<dbReference type="Proteomes" id="UP000016923">
    <property type="component" value="Unassembled WGS sequence"/>
</dbReference>
<sequence>MRCESGPLHGEAPHDDTSGQDTADFMTRRLDELGTSQAAPLTRGFSLHQPCGIGKASAEGGMHQSVTGAVSELCHDSVFPAPSPIAAMVSDAGVVLRALATEWRQLTAGSEGFLTGGRRGLEDQKVVWGEMDSFAHVNNVVYTRYAESSRVNWVTHFATHVDPRRGKQWLELMQPKTVGLILKSLTTEFKFPMTYPDSISVYHKLRVSPDASPKATSLLLDGMVLSHNHRRIAARFYEDVSFYDYRVPGKTQMPGFVRQVLIQIWKQQEAETLRARTRILELAAAVEQLEKATWDRADAVEDTGSAAGR</sequence>
<dbReference type="VEuPathDB" id="FungiDB:F503_04214"/>
<evidence type="ECO:0000256" key="1">
    <source>
        <dbReference type="SAM" id="MobiDB-lite"/>
    </source>
</evidence>
<dbReference type="GO" id="GO:0016853">
    <property type="term" value="F:isomerase activity"/>
    <property type="evidence" value="ECO:0007669"/>
    <property type="project" value="UniProtKB-KW"/>
</dbReference>
<evidence type="ECO:0000313" key="2">
    <source>
        <dbReference type="EMBL" id="EPE08627.1"/>
    </source>
</evidence>
<organism evidence="2 3">
    <name type="scientific">Ophiostoma piceae (strain UAMH 11346)</name>
    <name type="common">Sap stain fungus</name>
    <dbReference type="NCBI Taxonomy" id="1262450"/>
    <lineage>
        <taxon>Eukaryota</taxon>
        <taxon>Fungi</taxon>
        <taxon>Dikarya</taxon>
        <taxon>Ascomycota</taxon>
        <taxon>Pezizomycotina</taxon>
        <taxon>Sordariomycetes</taxon>
        <taxon>Sordariomycetidae</taxon>
        <taxon>Ophiostomatales</taxon>
        <taxon>Ophiostomataceae</taxon>
        <taxon>Ophiostoma</taxon>
    </lineage>
</organism>
<dbReference type="AlphaFoldDB" id="S3C751"/>
<keyword evidence="2" id="KW-0413">Isomerase</keyword>
<name>S3C751_OPHP1</name>
<keyword evidence="3" id="KW-1185">Reference proteome</keyword>
<dbReference type="EMBL" id="KE148148">
    <property type="protein sequence ID" value="EPE08627.1"/>
    <property type="molecule type" value="Genomic_DNA"/>
</dbReference>
<dbReference type="PANTHER" id="PTHR31793:SF39">
    <property type="entry name" value="THIOESTERASE_THIOL ESTER DEHYDRASE-ISOMERASE"/>
    <property type="match status" value="1"/>
</dbReference>
<evidence type="ECO:0000313" key="3">
    <source>
        <dbReference type="Proteomes" id="UP000016923"/>
    </source>
</evidence>
<dbReference type="PANTHER" id="PTHR31793">
    <property type="entry name" value="4-HYDROXYBENZOYL-COA THIOESTERASE FAMILY MEMBER"/>
    <property type="match status" value="1"/>
</dbReference>
<dbReference type="OrthoDB" id="5538558at2759"/>
<dbReference type="Pfam" id="PF13279">
    <property type="entry name" value="4HBT_2"/>
    <property type="match status" value="1"/>
</dbReference>
<accession>S3C751</accession>
<feature type="region of interest" description="Disordered" evidence="1">
    <location>
        <begin position="1"/>
        <end position="22"/>
    </location>
</feature>
<reference evidence="2 3" key="1">
    <citation type="journal article" date="2013" name="BMC Genomics">
        <title>The genome and transcriptome of the pine saprophyte Ophiostoma piceae, and a comparison with the bark beetle-associated pine pathogen Grosmannia clavigera.</title>
        <authorList>
            <person name="Haridas S."/>
            <person name="Wang Y."/>
            <person name="Lim L."/>
            <person name="Massoumi Alamouti S."/>
            <person name="Jackman S."/>
            <person name="Docking R."/>
            <person name="Robertson G."/>
            <person name="Birol I."/>
            <person name="Bohlmann J."/>
            <person name="Breuil C."/>
        </authorList>
    </citation>
    <scope>NUCLEOTIDE SEQUENCE [LARGE SCALE GENOMIC DNA]</scope>
    <source>
        <strain evidence="2 3">UAMH 11346</strain>
    </source>
</reference>
<gene>
    <name evidence="2" type="ORF">F503_04214</name>
</gene>
<dbReference type="eggNOG" id="ENOG502S78C">
    <property type="taxonomic scope" value="Eukaryota"/>
</dbReference>
<proteinExistence type="predicted"/>
<dbReference type="GO" id="GO:0047617">
    <property type="term" value="F:fatty acyl-CoA hydrolase activity"/>
    <property type="evidence" value="ECO:0007669"/>
    <property type="project" value="TreeGrafter"/>
</dbReference>
<dbReference type="InterPro" id="IPR050563">
    <property type="entry name" value="4-hydroxybenzoyl-CoA_TE"/>
</dbReference>
<dbReference type="HOGENOM" id="CLU_900456_0_0_1"/>
<protein>
    <submittedName>
        <fullName evidence="2">Thioesterase thiol ester dehydrase-isomerase</fullName>
    </submittedName>
</protein>
<dbReference type="InterPro" id="IPR029069">
    <property type="entry name" value="HotDog_dom_sf"/>
</dbReference>
<dbReference type="Gene3D" id="3.10.129.10">
    <property type="entry name" value="Hotdog Thioesterase"/>
    <property type="match status" value="1"/>
</dbReference>
<dbReference type="SUPFAM" id="SSF54637">
    <property type="entry name" value="Thioesterase/thiol ester dehydrase-isomerase"/>
    <property type="match status" value="1"/>
</dbReference>